<evidence type="ECO:0000256" key="2">
    <source>
        <dbReference type="ARBA" id="ARBA00009533"/>
    </source>
</evidence>
<dbReference type="PANTHER" id="PTHR11999:SF60">
    <property type="entry name" value="3,4-DIHYDROXYPHENYLACETALDEHYDE SYNTHASE"/>
    <property type="match status" value="1"/>
</dbReference>
<dbReference type="OrthoDB" id="639767at2759"/>
<keyword evidence="3 5" id="KW-0663">Pyridoxal phosphate</keyword>
<gene>
    <name evidence="7" type="ORF">DGUA_6G003996</name>
</gene>
<dbReference type="AlphaFoldDB" id="A0A3B0KNW1"/>
<dbReference type="PROSITE" id="PS00392">
    <property type="entry name" value="DDC_GAD_HDC_YDC"/>
    <property type="match status" value="1"/>
</dbReference>
<dbReference type="InterPro" id="IPR002129">
    <property type="entry name" value="PyrdxlP-dep_de-COase"/>
</dbReference>
<evidence type="ECO:0000256" key="6">
    <source>
        <dbReference type="RuleBase" id="RU000382"/>
    </source>
</evidence>
<dbReference type="Gene3D" id="3.90.1150.10">
    <property type="entry name" value="Aspartate Aminotransferase, domain 1"/>
    <property type="match status" value="1"/>
</dbReference>
<dbReference type="InterPro" id="IPR021115">
    <property type="entry name" value="Pyridoxal-P_BS"/>
</dbReference>
<dbReference type="InterPro" id="IPR015421">
    <property type="entry name" value="PyrdxlP-dep_Trfase_major"/>
</dbReference>
<comment type="similarity">
    <text evidence="2 6">Belongs to the group II decarboxylase family.</text>
</comment>
<keyword evidence="4 6" id="KW-0456">Lyase</keyword>
<dbReference type="Pfam" id="PF00282">
    <property type="entry name" value="Pyridoxal_deC"/>
    <property type="match status" value="1"/>
</dbReference>
<protein>
    <submittedName>
        <fullName evidence="7">Blast:Alpha-methyldopa hypersensitive protein</fullName>
    </submittedName>
</protein>
<evidence type="ECO:0000256" key="5">
    <source>
        <dbReference type="PIRSR" id="PIRSR602129-50"/>
    </source>
</evidence>
<feature type="modified residue" description="N6-(pyridoxal phosphate)lysine" evidence="5">
    <location>
        <position position="303"/>
    </location>
</feature>
<evidence type="ECO:0000256" key="1">
    <source>
        <dbReference type="ARBA" id="ARBA00001933"/>
    </source>
</evidence>
<dbReference type="FunFam" id="3.40.640.10:FF:000025">
    <property type="entry name" value="Histidine decarboxylase"/>
    <property type="match status" value="1"/>
</dbReference>
<name>A0A3B0KNW1_DROGU</name>
<dbReference type="Proteomes" id="UP000268350">
    <property type="component" value="Unassembled WGS sequence"/>
</dbReference>
<dbReference type="Gene3D" id="3.40.640.10">
    <property type="entry name" value="Type I PLP-dependent aspartate aminotransferase-like (Major domain)"/>
    <property type="match status" value="1"/>
</dbReference>
<proteinExistence type="inferred from homology"/>
<dbReference type="Gene3D" id="1.20.1340.10">
    <property type="entry name" value="dopa decarboxylase, N-terminal domain"/>
    <property type="match status" value="1"/>
</dbReference>
<dbReference type="InterPro" id="IPR015424">
    <property type="entry name" value="PyrdxlP-dep_Trfase"/>
</dbReference>
<sequence>MDFDEFREFGHASIEFIINYLSGIRERDVLPSVAPYSVINQLPKEIPEKPEHWREVLKDLEHIILPGLTHWQSPYFNAFFPSSSSAGSIVGELLIAGIGVLGFSWICSPACTELEVVVMDWLAKFLKLPEHFQHASDGPGGGVIQGSASEAVLVAVLAAREQAVLSCKETHPELSESEVRGKLIAYSSDQSNSCIEKAGVLAAMPIKLLAADEDLILRGDTLRKAIEEDVAAGLIPVICIATLGTTGTCAYDDIESLADVCQALKVWLHVDAAYAGGGFALEECAELRRGLDRVDSLNFNLHKFMLVNFDCSAMWLRDANKVVDSFNVDRIYLKHKHEGQSQIPDFRHWQIPLGRRFRALKVWITFRTLGAEGLRNHVRKHIALAQQFESFVRNDSRFEMVAPQALGLVCFRPRGDNENTTQLLQRLMERKKIYMVKAEHAGRQFLRFAVCGMDAKPSDIEFAWTEIESQLTAHLAEKSLAEVARKPSNVSDLTQHFQMHLANGGGGTHEKSQ</sequence>
<evidence type="ECO:0000256" key="4">
    <source>
        <dbReference type="ARBA" id="ARBA00023239"/>
    </source>
</evidence>
<dbReference type="SUPFAM" id="SSF53383">
    <property type="entry name" value="PLP-dependent transferases"/>
    <property type="match status" value="1"/>
</dbReference>
<dbReference type="InterPro" id="IPR010977">
    <property type="entry name" value="Aromatic_deC"/>
</dbReference>
<dbReference type="PRINTS" id="PR00800">
    <property type="entry name" value="YHDCRBOXLASE"/>
</dbReference>
<evidence type="ECO:0000256" key="3">
    <source>
        <dbReference type="ARBA" id="ARBA00022898"/>
    </source>
</evidence>
<evidence type="ECO:0000313" key="7">
    <source>
        <dbReference type="EMBL" id="SPP85528.1"/>
    </source>
</evidence>
<reference evidence="8" key="1">
    <citation type="submission" date="2018-01" db="EMBL/GenBank/DDBJ databases">
        <authorList>
            <person name="Alioto T."/>
            <person name="Alioto T."/>
        </authorList>
    </citation>
    <scope>NUCLEOTIDE SEQUENCE [LARGE SCALE GENOMIC DNA]</scope>
</reference>
<keyword evidence="8" id="KW-1185">Reference proteome</keyword>
<dbReference type="EMBL" id="OUUW01000010">
    <property type="protein sequence ID" value="SPP85528.1"/>
    <property type="molecule type" value="Genomic_DNA"/>
</dbReference>
<dbReference type="GO" id="GO:0006584">
    <property type="term" value="P:catecholamine metabolic process"/>
    <property type="evidence" value="ECO:0007669"/>
    <property type="project" value="TreeGrafter"/>
</dbReference>
<dbReference type="PANTHER" id="PTHR11999">
    <property type="entry name" value="GROUP II PYRIDOXAL-5-PHOSPHATE DECARBOXYLASE"/>
    <property type="match status" value="1"/>
</dbReference>
<comment type="cofactor">
    <cofactor evidence="1 5 6">
        <name>pyridoxal 5'-phosphate</name>
        <dbReference type="ChEBI" id="CHEBI:597326"/>
    </cofactor>
</comment>
<dbReference type="InterPro" id="IPR015422">
    <property type="entry name" value="PyrdxlP-dep_Trfase_small"/>
</dbReference>
<dbReference type="GO" id="GO:0019752">
    <property type="term" value="P:carboxylic acid metabolic process"/>
    <property type="evidence" value="ECO:0007669"/>
    <property type="project" value="InterPro"/>
</dbReference>
<dbReference type="GO" id="GO:0030170">
    <property type="term" value="F:pyridoxal phosphate binding"/>
    <property type="evidence" value="ECO:0007669"/>
    <property type="project" value="InterPro"/>
</dbReference>
<dbReference type="GO" id="GO:0005737">
    <property type="term" value="C:cytoplasm"/>
    <property type="evidence" value="ECO:0007669"/>
    <property type="project" value="TreeGrafter"/>
</dbReference>
<dbReference type="GO" id="GO:0006520">
    <property type="term" value="P:amino acid metabolic process"/>
    <property type="evidence" value="ECO:0007669"/>
    <property type="project" value="InterPro"/>
</dbReference>
<accession>A0A3B0KNW1</accession>
<dbReference type="GO" id="GO:0004058">
    <property type="term" value="F:aromatic-L-amino-acid decarboxylase activity"/>
    <property type="evidence" value="ECO:0007669"/>
    <property type="project" value="TreeGrafter"/>
</dbReference>
<organism evidence="7 8">
    <name type="scientific">Drosophila guanche</name>
    <name type="common">Fruit fly</name>
    <dbReference type="NCBI Taxonomy" id="7266"/>
    <lineage>
        <taxon>Eukaryota</taxon>
        <taxon>Metazoa</taxon>
        <taxon>Ecdysozoa</taxon>
        <taxon>Arthropoda</taxon>
        <taxon>Hexapoda</taxon>
        <taxon>Insecta</taxon>
        <taxon>Pterygota</taxon>
        <taxon>Neoptera</taxon>
        <taxon>Endopterygota</taxon>
        <taxon>Diptera</taxon>
        <taxon>Brachycera</taxon>
        <taxon>Muscomorpha</taxon>
        <taxon>Ephydroidea</taxon>
        <taxon>Drosophilidae</taxon>
        <taxon>Drosophila</taxon>
        <taxon>Sophophora</taxon>
    </lineage>
</organism>
<evidence type="ECO:0000313" key="8">
    <source>
        <dbReference type="Proteomes" id="UP000268350"/>
    </source>
</evidence>